<dbReference type="AlphaFoldDB" id="A0AA37FMG7"/>
<feature type="region of interest" description="Disordered" evidence="1">
    <location>
        <begin position="1"/>
        <end position="41"/>
    </location>
</feature>
<evidence type="ECO:0000313" key="5">
    <source>
        <dbReference type="Proteomes" id="UP000887228"/>
    </source>
</evidence>
<dbReference type="Pfam" id="PF10109">
    <property type="entry name" value="Phage_TAC_7"/>
    <property type="match status" value="1"/>
</dbReference>
<reference evidence="2 5" key="1">
    <citation type="submission" date="2021-07" db="EMBL/GenBank/DDBJ databases">
        <title>Whole genome sequencing of carbapenem-resistant Pseudomonas spp. isolated in Japan.</title>
        <authorList>
            <person name="Suzuki M."/>
            <person name="Maehana S."/>
            <person name="Kitasato H."/>
        </authorList>
    </citation>
    <scope>NUCLEOTIDE SEQUENCE</scope>
    <source>
        <strain evidence="2">KAM435</strain>
        <strain evidence="3 5">KAM436</strain>
    </source>
</reference>
<dbReference type="EMBL" id="BPMS01000002">
    <property type="protein sequence ID" value="GIZ87539.1"/>
    <property type="molecule type" value="Genomic_DNA"/>
</dbReference>
<feature type="compositionally biased region" description="Low complexity" evidence="1">
    <location>
        <begin position="13"/>
        <end position="34"/>
    </location>
</feature>
<organism evidence="2 4">
    <name type="scientific">Aquipseudomonas alcaligenes</name>
    <name type="common">Pseudomonas alcaligenes</name>
    <dbReference type="NCBI Taxonomy" id="43263"/>
    <lineage>
        <taxon>Bacteria</taxon>
        <taxon>Pseudomonadati</taxon>
        <taxon>Pseudomonadota</taxon>
        <taxon>Gammaproteobacteria</taxon>
        <taxon>Pseudomonadales</taxon>
        <taxon>Pseudomonadaceae</taxon>
        <taxon>Aquipseudomonas</taxon>
    </lineage>
</organism>
<accession>A0AA37FMG7</accession>
<evidence type="ECO:0000256" key="1">
    <source>
        <dbReference type="SAM" id="MobiDB-lite"/>
    </source>
</evidence>
<evidence type="ECO:0000313" key="3">
    <source>
        <dbReference type="EMBL" id="GIZ91654.1"/>
    </source>
</evidence>
<dbReference type="RefSeq" id="WP_203789121.1">
    <property type="nucleotide sequence ID" value="NZ_AP024354.1"/>
</dbReference>
<gene>
    <name evidence="2" type="ORF">KAM435_08660</name>
    <name evidence="3" type="ORF">KAM436_06220</name>
</gene>
<comment type="caution">
    <text evidence="2">The sequence shown here is derived from an EMBL/GenBank/DDBJ whole genome shotgun (WGS) entry which is preliminary data.</text>
</comment>
<proteinExistence type="predicted"/>
<sequence>MGSSIDNAHDQQQEATEQRQAQAQAVATEAAGAAPVKNPNEEVITLDTPIVRGQQRIEQVTLRKPMSGELRGVTLADLSQMDVLALRKVLPRITTPSLSDHEIGTMDPADLFQCGLAVASFLLPKSAKAAALVA</sequence>
<dbReference type="InterPro" id="IPR019289">
    <property type="entry name" value="Phage_tail_E/E"/>
</dbReference>
<evidence type="ECO:0000313" key="2">
    <source>
        <dbReference type="EMBL" id="GIZ87539.1"/>
    </source>
</evidence>
<evidence type="ECO:0000313" key="4">
    <source>
        <dbReference type="Proteomes" id="UP000887212"/>
    </source>
</evidence>
<dbReference type="EMBL" id="BPMT01000002">
    <property type="protein sequence ID" value="GIZ91654.1"/>
    <property type="molecule type" value="Genomic_DNA"/>
</dbReference>
<dbReference type="Proteomes" id="UP000887212">
    <property type="component" value="Unassembled WGS sequence"/>
</dbReference>
<dbReference type="Proteomes" id="UP000887228">
    <property type="component" value="Unassembled WGS sequence"/>
</dbReference>
<evidence type="ECO:0008006" key="6">
    <source>
        <dbReference type="Google" id="ProtNLM"/>
    </source>
</evidence>
<protein>
    <recommendedName>
        <fullName evidence="6">Phage tail assembly protein</fullName>
    </recommendedName>
</protein>
<name>A0AA37FMG7_AQUAC</name>